<sequence length="174" mass="21078">MPHQNLESLIDKELSRTLNENQIAKIKDLINEYEQDLYDKESYTEMNQKKVKYWRQKLFQHMISKEEEEIPEILESTVNIVNRQINKIDNNMALLNKGTIKLLGLDYTNTDIDKALIHTKNKILERKSIEKKEIRFMYISLMIFVSMCIFILIDKFFFNYNLNFKKYFNKIFKF</sequence>
<keyword evidence="1" id="KW-0472">Membrane</keyword>
<evidence type="ECO:0000313" key="2">
    <source>
        <dbReference type="EMBL" id="EQB59863.1"/>
    </source>
</evidence>
<keyword evidence="1" id="KW-0812">Transmembrane</keyword>
<dbReference type="EMBL" id="KE647357">
    <property type="protein sequence ID" value="EQB59863.1"/>
    <property type="molecule type" value="Genomic_DNA"/>
</dbReference>
<feature type="transmembrane region" description="Helical" evidence="1">
    <location>
        <begin position="136"/>
        <end position="158"/>
    </location>
</feature>
<dbReference type="VEuPathDB" id="MicrosporidiaDB:NAPIS_ORF02560"/>
<dbReference type="Proteomes" id="UP000053780">
    <property type="component" value="Unassembled WGS sequence"/>
</dbReference>
<dbReference type="HOGENOM" id="CLU_131640_0_0_1"/>
<protein>
    <submittedName>
        <fullName evidence="2">Molecular chaperone</fullName>
    </submittedName>
</protein>
<dbReference type="AlphaFoldDB" id="T0L553"/>
<evidence type="ECO:0000313" key="3">
    <source>
        <dbReference type="Proteomes" id="UP000053780"/>
    </source>
</evidence>
<proteinExistence type="predicted"/>
<gene>
    <name evidence="2" type="ORF">NAPIS_ORF02560</name>
</gene>
<name>T0L553_9MICR</name>
<keyword evidence="1" id="KW-1133">Transmembrane helix</keyword>
<dbReference type="OrthoDB" id="2195934at2759"/>
<keyword evidence="3" id="KW-1185">Reference proteome</keyword>
<organism evidence="2 3">
    <name type="scientific">Vairimorpha apis BRL 01</name>
    <dbReference type="NCBI Taxonomy" id="1037528"/>
    <lineage>
        <taxon>Eukaryota</taxon>
        <taxon>Fungi</taxon>
        <taxon>Fungi incertae sedis</taxon>
        <taxon>Microsporidia</taxon>
        <taxon>Nosematidae</taxon>
        <taxon>Vairimorpha</taxon>
    </lineage>
</organism>
<evidence type="ECO:0000256" key="1">
    <source>
        <dbReference type="SAM" id="Phobius"/>
    </source>
</evidence>
<reference evidence="2 3" key="1">
    <citation type="journal article" date="2013" name="BMC Genomics">
        <title>Genome sequencing and comparative genomics of honey bee microsporidia, Nosema apis reveal novel insights into host-parasite interactions.</title>
        <authorList>
            <person name="Chen Yp."/>
            <person name="Pettis J.S."/>
            <person name="Zhao Y."/>
            <person name="Liu X."/>
            <person name="Tallon L.J."/>
            <person name="Sadzewicz L.D."/>
            <person name="Li R."/>
            <person name="Zheng H."/>
            <person name="Huang S."/>
            <person name="Zhang X."/>
            <person name="Hamilton M.C."/>
            <person name="Pernal S.F."/>
            <person name="Melathopoulos A.P."/>
            <person name="Yan X."/>
            <person name="Evans J.D."/>
        </authorList>
    </citation>
    <scope>NUCLEOTIDE SEQUENCE [LARGE SCALE GENOMIC DNA]</scope>
    <source>
        <strain evidence="2 3">BRL 01</strain>
    </source>
</reference>
<accession>T0L553</accession>